<evidence type="ECO:0000313" key="5">
    <source>
        <dbReference type="Proteomes" id="UP000325182"/>
    </source>
</evidence>
<protein>
    <submittedName>
        <fullName evidence="3">ABC transporter permease subunit</fullName>
    </submittedName>
</protein>
<evidence type="ECO:0000313" key="4">
    <source>
        <dbReference type="Proteomes" id="UP000323317"/>
    </source>
</evidence>
<dbReference type="GO" id="GO:0005886">
    <property type="term" value="C:plasma membrane"/>
    <property type="evidence" value="ECO:0007669"/>
    <property type="project" value="UniProtKB-SubCell"/>
</dbReference>
<dbReference type="Pfam" id="PF12679">
    <property type="entry name" value="ABC2_membrane_2"/>
    <property type="match status" value="1"/>
</dbReference>
<feature type="transmembrane region" description="Helical" evidence="1">
    <location>
        <begin position="169"/>
        <end position="190"/>
    </location>
</feature>
<sequence length="270" mass="30275">MKTAFLTEWRTTLRQPSSYTFVILWTSVISLLFLLNRGLPQFEGYTNMLGTIINLLLYLLPLFMLIIGSLSITNEVESGQWAIISTYPISAIRYISGKFLGQLVAQIAIFTLSFGISILISTVLQFSVSLKWIILIYLFSIFLQSFFLGLGILLGSFASTRWQALMGSVTVWFILIMMWASLLIAILQFIPYPLIPNILALSLLLNPAELLRVFFVVQFGGGAVFGQEFDTVISLLELPVSFPLLGIYSFLFIAAVLGAAGWKLERRKMN</sequence>
<feature type="transmembrane region" description="Helical" evidence="1">
    <location>
        <begin position="18"/>
        <end position="36"/>
    </location>
</feature>
<dbReference type="Proteomes" id="UP000323317">
    <property type="component" value="Unassembled WGS sequence"/>
</dbReference>
<dbReference type="RefSeq" id="WP_148947544.1">
    <property type="nucleotide sequence ID" value="NZ_JBNIKK010000012.1"/>
</dbReference>
<accession>A0A5D4MAM4</accession>
<evidence type="ECO:0000313" key="2">
    <source>
        <dbReference type="EMBL" id="TYR74321.1"/>
    </source>
</evidence>
<keyword evidence="1" id="KW-1133">Transmembrane helix</keyword>
<dbReference type="PANTHER" id="PTHR43471">
    <property type="entry name" value="ABC TRANSPORTER PERMEASE"/>
    <property type="match status" value="1"/>
</dbReference>
<dbReference type="EMBL" id="VTEG01000010">
    <property type="protein sequence ID" value="TYR98548.1"/>
    <property type="molecule type" value="Genomic_DNA"/>
</dbReference>
<reference evidence="4 5" key="1">
    <citation type="submission" date="2019-08" db="EMBL/GenBank/DDBJ databases">
        <title>Bacillus genomes from the desert of Cuatro Cienegas, Coahuila.</title>
        <authorList>
            <person name="Olmedo-Alvarez G."/>
        </authorList>
    </citation>
    <scope>NUCLEOTIDE SEQUENCE [LARGE SCALE GENOMIC DNA]</scope>
    <source>
        <strain evidence="3 5">CH128b_4D</strain>
        <strain evidence="2 4">CH40_1T</strain>
    </source>
</reference>
<gene>
    <name evidence="2" type="ORF">FZC79_14625</name>
    <name evidence="3" type="ORF">FZC84_14035</name>
</gene>
<feature type="transmembrane region" description="Helical" evidence="1">
    <location>
        <begin position="240"/>
        <end position="262"/>
    </location>
</feature>
<evidence type="ECO:0000313" key="3">
    <source>
        <dbReference type="EMBL" id="TYR98548.1"/>
    </source>
</evidence>
<feature type="transmembrane region" description="Helical" evidence="1">
    <location>
        <begin position="132"/>
        <end position="157"/>
    </location>
</feature>
<evidence type="ECO:0000256" key="1">
    <source>
        <dbReference type="SAM" id="Phobius"/>
    </source>
</evidence>
<keyword evidence="1" id="KW-0472">Membrane</keyword>
<name>A0A5D4MAM4_9BACI</name>
<proteinExistence type="predicted"/>
<keyword evidence="1" id="KW-0812">Transmembrane</keyword>
<organism evidence="3 5">
    <name type="scientific">Rossellomorea vietnamensis</name>
    <dbReference type="NCBI Taxonomy" id="218284"/>
    <lineage>
        <taxon>Bacteria</taxon>
        <taxon>Bacillati</taxon>
        <taxon>Bacillota</taxon>
        <taxon>Bacilli</taxon>
        <taxon>Bacillales</taxon>
        <taxon>Bacillaceae</taxon>
        <taxon>Rossellomorea</taxon>
    </lineage>
</organism>
<dbReference type="AlphaFoldDB" id="A0A5D4MAM4"/>
<dbReference type="EMBL" id="VTEH01000012">
    <property type="protein sequence ID" value="TYR74321.1"/>
    <property type="molecule type" value="Genomic_DNA"/>
</dbReference>
<feature type="transmembrane region" description="Helical" evidence="1">
    <location>
        <begin position="48"/>
        <end position="72"/>
    </location>
</feature>
<feature type="transmembrane region" description="Helical" evidence="1">
    <location>
        <begin position="103"/>
        <end position="126"/>
    </location>
</feature>
<dbReference type="GO" id="GO:0140359">
    <property type="term" value="F:ABC-type transporter activity"/>
    <property type="evidence" value="ECO:0007669"/>
    <property type="project" value="InterPro"/>
</dbReference>
<dbReference type="Proteomes" id="UP000325182">
    <property type="component" value="Unassembled WGS sequence"/>
</dbReference>
<comment type="caution">
    <text evidence="3">The sequence shown here is derived from an EMBL/GenBank/DDBJ whole genome shotgun (WGS) entry which is preliminary data.</text>
</comment>